<feature type="region of interest" description="Disordered" evidence="1">
    <location>
        <begin position="65"/>
        <end position="94"/>
    </location>
</feature>
<evidence type="ECO:0000313" key="4">
    <source>
        <dbReference type="Proteomes" id="UP001152797"/>
    </source>
</evidence>
<dbReference type="EMBL" id="CAMXCT030000183">
    <property type="protein sequence ID" value="CAL4762462.1"/>
    <property type="molecule type" value="Genomic_DNA"/>
</dbReference>
<accession>A0A9P1BLU1</accession>
<feature type="compositionally biased region" description="Basic and acidic residues" evidence="1">
    <location>
        <begin position="114"/>
        <end position="128"/>
    </location>
</feature>
<keyword evidence="4" id="KW-1185">Reference proteome</keyword>
<dbReference type="Proteomes" id="UP001152797">
    <property type="component" value="Unassembled WGS sequence"/>
</dbReference>
<evidence type="ECO:0000256" key="1">
    <source>
        <dbReference type="SAM" id="MobiDB-lite"/>
    </source>
</evidence>
<feature type="region of interest" description="Disordered" evidence="1">
    <location>
        <begin position="114"/>
        <end position="144"/>
    </location>
</feature>
<feature type="compositionally biased region" description="Low complexity" evidence="1">
    <location>
        <begin position="129"/>
        <end position="140"/>
    </location>
</feature>
<sequence>MRLVDTWGRLEGLLEEQNFSAEELTEMGFIRPDALRELISSLFNSVMEAPWENVVQTVAQVPRNRSQVPKAMTEDGAPMDRQPSATPSTASVERNHSGALQAWLPVRLQRREFGGAKKHDLDKKKDAGADTAPASVAPAAPVAPPPVVPAAIPAPAGVPAEPAKAHGFLMSPASNDHGFPQISLEIPPVDPSGSSTSRSTRSPWTPDEVLGAASGQPGWRHLHSDMWCWCILLTWHLANAGTAEKTWSALEDLAKGGSSSKEVSSGSYWQQRLLELHDLHPHPEASAVLSWLYLFGLPSETRTDRWHWSSSAPAALVERDIDKAIQIARDAAKSNCARCLALLGFILSIAYPPLLGAAHLAATGRLVFLGEIRAATAGPRRPRDVGAPDPAAAAYAAAAEMGDALGILAASYLRQKGLINDTLKAPMANQASCMVCRTPELRLNRSSAAGGLCSSPGSLGHLATEVVEQLSKSPWGPLPTPLTELRQARTKDTAFVEHVLADVSNAAAADLAQAATLLEGNHVDVNDLPDTSRRHADVQVLYTRAAEKGERRAALRTAVEHLQRNETEKAKPLLEKVSHQPEEAEEPMAAMAQYYLTRFSNDTNSSEEERRELAWPHLVRAADLGRQDAELLVAHAHLNPPPAVATNGTNGPNGSDPGKSNSTEAARRYRRLVAGDRANASEMRRSGNLSEVQAFAAYNLGVLSLQSLDDTSSCSVEAQELFQDVALSHGHVVRLILALERRAARLGDVHGALLLAMLLSDLGHELGHLDAAHLWDRSTARPRPADADADADGDDGEAVPEACDLHGWWSTNSSELLLQNVSKLFASKVKGGGFEMFNASGSEVGVEVEEAIVLPRPETTEFQHLHSFLWHTTYDAFPAAAPVPVALQPPGAVPHLVEFHHQRGKLTMDKSCQIALVEGMYVNWTFHRLDAVEEEKPRDVPAPIVASSEDLVEESVEVATRDWLHCWVRPERYYVALKAALAEAPQEQPAPPGTWEEVMSLTTSKDCPCYGGFACRRGDGACEVLAKQSAGAGEEFSACQPGSSLCQEVPPELDPPRSNWAASPEVCAFYFYRRAAADGNIDAMHVLSHAYSNGHRGAPKDPVEASPAAPFQPTKELSSSKAFHWSERAMALGDLRGHFDVAYSKEFGLGTAVDAARAKQIYQDILTAQGLESDSLLGQAAASFLSLAASGRYVASRLLHHSSDWVASAGSERTKIST</sequence>
<dbReference type="AlphaFoldDB" id="A0A9P1BLU1"/>
<dbReference type="InterPro" id="IPR011990">
    <property type="entry name" value="TPR-like_helical_dom_sf"/>
</dbReference>
<evidence type="ECO:0000313" key="3">
    <source>
        <dbReference type="EMBL" id="CAL4762462.1"/>
    </source>
</evidence>
<dbReference type="EMBL" id="CAMXCT010000183">
    <property type="protein sequence ID" value="CAI3975150.1"/>
    <property type="molecule type" value="Genomic_DNA"/>
</dbReference>
<dbReference type="OrthoDB" id="272077at2759"/>
<feature type="compositionally biased region" description="Polar residues" evidence="1">
    <location>
        <begin position="83"/>
        <end position="92"/>
    </location>
</feature>
<evidence type="ECO:0000313" key="2">
    <source>
        <dbReference type="EMBL" id="CAI3975150.1"/>
    </source>
</evidence>
<name>A0A9P1BLU1_9DINO</name>
<dbReference type="Gene3D" id="1.25.40.10">
    <property type="entry name" value="Tetratricopeptide repeat domain"/>
    <property type="match status" value="2"/>
</dbReference>
<gene>
    <name evidence="2" type="ORF">C1SCF055_LOCUS3506</name>
</gene>
<feature type="region of interest" description="Disordered" evidence="1">
    <location>
        <begin position="179"/>
        <end position="206"/>
    </location>
</feature>
<feature type="compositionally biased region" description="Polar residues" evidence="1">
    <location>
        <begin position="646"/>
        <end position="664"/>
    </location>
</feature>
<dbReference type="SUPFAM" id="SSF81901">
    <property type="entry name" value="HCP-like"/>
    <property type="match status" value="1"/>
</dbReference>
<proteinExistence type="predicted"/>
<reference evidence="2" key="1">
    <citation type="submission" date="2022-10" db="EMBL/GenBank/DDBJ databases">
        <authorList>
            <person name="Chen Y."/>
            <person name="Dougan E. K."/>
            <person name="Chan C."/>
            <person name="Rhodes N."/>
            <person name="Thang M."/>
        </authorList>
    </citation>
    <scope>NUCLEOTIDE SEQUENCE</scope>
</reference>
<feature type="compositionally biased region" description="Low complexity" evidence="1">
    <location>
        <begin position="192"/>
        <end position="202"/>
    </location>
</feature>
<feature type="region of interest" description="Disordered" evidence="1">
    <location>
        <begin position="641"/>
        <end position="665"/>
    </location>
</feature>
<reference evidence="3 4" key="2">
    <citation type="submission" date="2024-05" db="EMBL/GenBank/DDBJ databases">
        <authorList>
            <person name="Chen Y."/>
            <person name="Shah S."/>
            <person name="Dougan E. K."/>
            <person name="Thang M."/>
            <person name="Chan C."/>
        </authorList>
    </citation>
    <scope>NUCLEOTIDE SEQUENCE [LARGE SCALE GENOMIC DNA]</scope>
</reference>
<organism evidence="2">
    <name type="scientific">Cladocopium goreaui</name>
    <dbReference type="NCBI Taxonomy" id="2562237"/>
    <lineage>
        <taxon>Eukaryota</taxon>
        <taxon>Sar</taxon>
        <taxon>Alveolata</taxon>
        <taxon>Dinophyceae</taxon>
        <taxon>Suessiales</taxon>
        <taxon>Symbiodiniaceae</taxon>
        <taxon>Cladocopium</taxon>
    </lineage>
</organism>
<dbReference type="EMBL" id="CAMXCT020000183">
    <property type="protein sequence ID" value="CAL1128525.1"/>
    <property type="molecule type" value="Genomic_DNA"/>
</dbReference>
<protein>
    <submittedName>
        <fullName evidence="2">Uncharacterized protein</fullName>
    </submittedName>
</protein>
<comment type="caution">
    <text evidence="2">The sequence shown here is derived from an EMBL/GenBank/DDBJ whole genome shotgun (WGS) entry which is preliminary data.</text>
</comment>